<dbReference type="Pfam" id="PF00067">
    <property type="entry name" value="p450"/>
    <property type="match status" value="1"/>
</dbReference>
<protein>
    <submittedName>
        <fullName evidence="7">Putative benzoate 4-monooxygenase cytochrome P450</fullName>
    </submittedName>
</protein>
<keyword evidence="3 4" id="KW-0408">Iron</keyword>
<dbReference type="AlphaFoldDB" id="A0A6A5Y3V6"/>
<dbReference type="GO" id="GO:0005506">
    <property type="term" value="F:iron ion binding"/>
    <property type="evidence" value="ECO:0007669"/>
    <property type="project" value="InterPro"/>
</dbReference>
<dbReference type="EMBL" id="ML978067">
    <property type="protein sequence ID" value="KAF2020168.1"/>
    <property type="molecule type" value="Genomic_DNA"/>
</dbReference>
<keyword evidence="4 5" id="KW-0349">Heme</keyword>
<evidence type="ECO:0000313" key="8">
    <source>
        <dbReference type="Proteomes" id="UP000799778"/>
    </source>
</evidence>
<gene>
    <name evidence="7" type="ORF">BU24DRAFT_387413</name>
</gene>
<keyword evidence="6" id="KW-0472">Membrane</keyword>
<evidence type="ECO:0000256" key="6">
    <source>
        <dbReference type="SAM" id="Phobius"/>
    </source>
</evidence>
<dbReference type="InterPro" id="IPR050121">
    <property type="entry name" value="Cytochrome_P450_monoxygenase"/>
</dbReference>
<dbReference type="InterPro" id="IPR036396">
    <property type="entry name" value="Cyt_P450_sf"/>
</dbReference>
<accession>A0A6A5Y3V6</accession>
<dbReference type="Proteomes" id="UP000799778">
    <property type="component" value="Unassembled WGS sequence"/>
</dbReference>
<dbReference type="GO" id="GO:0016705">
    <property type="term" value="F:oxidoreductase activity, acting on paired donors, with incorporation or reduction of molecular oxygen"/>
    <property type="evidence" value="ECO:0007669"/>
    <property type="project" value="InterPro"/>
</dbReference>
<keyword evidence="8" id="KW-1185">Reference proteome</keyword>
<dbReference type="InterPro" id="IPR002401">
    <property type="entry name" value="Cyt_P450_E_grp-I"/>
</dbReference>
<sequence>MALLHMIEPLRNHPFCAISGFILLLTFIYVLYQQFIHSLSKYPGPFMASLTDIWQVSQFLSLRQPYRLTELHQRYGPIVRYGPNKISITHEEAISAIYQKSSRSMPKTEFYDAFGGFHPNVFGTRDEAHHAVRRRHMSHSFSMTSIKEMEYLLDANINILRAKIRRRALAGETFDLKKALHYYVVDVLFELAFSGSFNVQESEDDSQMPPVKEHTLLGSAIGAWTNMRLVLKKWLPMLPSKRVQALFDGRKACIELASRSVQKRLNDLEMEKDNEVAGKGQQRDLLTRLILAKDPETGQRLTQQDLETEAFGFIIAGTHTTTATTALLFWNLLHNPKYMNECVKEIDARFHTLEDSQSAYSIAQVEGSLSFLRKCVKENFRITPVFTMPLERRVTAAEGVSISGHHFPQGTSLAVCNHAFHHNPAVWGEDHNIFDPYRHQNIEHGSSLFHFGLGGRQCIGKSMALANIYKISSTLLKEFDFQLADEEERLAVERGHFHGVLPQLISVGVSDLEGPLMVKAKLRDMRLKV</sequence>
<dbReference type="PRINTS" id="PR00463">
    <property type="entry name" value="EP450I"/>
</dbReference>
<reference evidence="7" key="1">
    <citation type="journal article" date="2020" name="Stud. Mycol.">
        <title>101 Dothideomycetes genomes: a test case for predicting lifestyles and emergence of pathogens.</title>
        <authorList>
            <person name="Haridas S."/>
            <person name="Albert R."/>
            <person name="Binder M."/>
            <person name="Bloem J."/>
            <person name="Labutti K."/>
            <person name="Salamov A."/>
            <person name="Andreopoulos B."/>
            <person name="Baker S."/>
            <person name="Barry K."/>
            <person name="Bills G."/>
            <person name="Bluhm B."/>
            <person name="Cannon C."/>
            <person name="Castanera R."/>
            <person name="Culley D."/>
            <person name="Daum C."/>
            <person name="Ezra D."/>
            <person name="Gonzalez J."/>
            <person name="Henrissat B."/>
            <person name="Kuo A."/>
            <person name="Liang C."/>
            <person name="Lipzen A."/>
            <person name="Lutzoni F."/>
            <person name="Magnuson J."/>
            <person name="Mondo S."/>
            <person name="Nolan M."/>
            <person name="Ohm R."/>
            <person name="Pangilinan J."/>
            <person name="Park H.-J."/>
            <person name="Ramirez L."/>
            <person name="Alfaro M."/>
            <person name="Sun H."/>
            <person name="Tritt A."/>
            <person name="Yoshinaga Y."/>
            <person name="Zwiers L.-H."/>
            <person name="Turgeon B."/>
            <person name="Goodwin S."/>
            <person name="Spatafora J."/>
            <person name="Crous P."/>
            <person name="Grigoriev I."/>
        </authorList>
    </citation>
    <scope>NUCLEOTIDE SEQUENCE</scope>
    <source>
        <strain evidence="7">CBS 175.79</strain>
    </source>
</reference>
<dbReference type="GO" id="GO:0004497">
    <property type="term" value="F:monooxygenase activity"/>
    <property type="evidence" value="ECO:0007669"/>
    <property type="project" value="UniProtKB-KW"/>
</dbReference>
<feature type="binding site" description="axial binding residue" evidence="4">
    <location>
        <position position="458"/>
    </location>
    <ligand>
        <name>heme</name>
        <dbReference type="ChEBI" id="CHEBI:30413"/>
    </ligand>
    <ligandPart>
        <name>Fe</name>
        <dbReference type="ChEBI" id="CHEBI:18248"/>
    </ligandPart>
</feature>
<dbReference type="PROSITE" id="PS00086">
    <property type="entry name" value="CYTOCHROME_P450"/>
    <property type="match status" value="1"/>
</dbReference>
<dbReference type="PRINTS" id="PR00385">
    <property type="entry name" value="P450"/>
</dbReference>
<keyword evidence="5 7" id="KW-0503">Monooxygenase</keyword>
<keyword evidence="2 4" id="KW-0479">Metal-binding</keyword>
<dbReference type="InterPro" id="IPR001128">
    <property type="entry name" value="Cyt_P450"/>
</dbReference>
<dbReference type="Gene3D" id="1.10.630.10">
    <property type="entry name" value="Cytochrome P450"/>
    <property type="match status" value="1"/>
</dbReference>
<organism evidence="7 8">
    <name type="scientific">Aaosphaeria arxii CBS 175.79</name>
    <dbReference type="NCBI Taxonomy" id="1450172"/>
    <lineage>
        <taxon>Eukaryota</taxon>
        <taxon>Fungi</taxon>
        <taxon>Dikarya</taxon>
        <taxon>Ascomycota</taxon>
        <taxon>Pezizomycotina</taxon>
        <taxon>Dothideomycetes</taxon>
        <taxon>Pleosporomycetidae</taxon>
        <taxon>Pleosporales</taxon>
        <taxon>Pleosporales incertae sedis</taxon>
        <taxon>Aaosphaeria</taxon>
    </lineage>
</organism>
<keyword evidence="6" id="KW-0812">Transmembrane</keyword>
<evidence type="ECO:0000256" key="3">
    <source>
        <dbReference type="ARBA" id="ARBA00023004"/>
    </source>
</evidence>
<evidence type="ECO:0000256" key="1">
    <source>
        <dbReference type="ARBA" id="ARBA00001971"/>
    </source>
</evidence>
<dbReference type="OrthoDB" id="1470350at2759"/>
<dbReference type="PANTHER" id="PTHR24305">
    <property type="entry name" value="CYTOCHROME P450"/>
    <property type="match status" value="1"/>
</dbReference>
<evidence type="ECO:0000256" key="5">
    <source>
        <dbReference type="RuleBase" id="RU000461"/>
    </source>
</evidence>
<dbReference type="PANTHER" id="PTHR24305:SF103">
    <property type="entry name" value="P450, PUTATIVE (EUROFUNG)-RELATED"/>
    <property type="match status" value="1"/>
</dbReference>
<keyword evidence="6" id="KW-1133">Transmembrane helix</keyword>
<keyword evidence="5" id="KW-0560">Oxidoreductase</keyword>
<dbReference type="GO" id="GO:0020037">
    <property type="term" value="F:heme binding"/>
    <property type="evidence" value="ECO:0007669"/>
    <property type="project" value="InterPro"/>
</dbReference>
<evidence type="ECO:0000256" key="4">
    <source>
        <dbReference type="PIRSR" id="PIRSR602401-1"/>
    </source>
</evidence>
<dbReference type="GeneID" id="54282362"/>
<dbReference type="RefSeq" id="XP_033388507.1">
    <property type="nucleotide sequence ID" value="XM_033524965.1"/>
</dbReference>
<evidence type="ECO:0000313" key="7">
    <source>
        <dbReference type="EMBL" id="KAF2020168.1"/>
    </source>
</evidence>
<comment type="cofactor">
    <cofactor evidence="1 4">
        <name>heme</name>
        <dbReference type="ChEBI" id="CHEBI:30413"/>
    </cofactor>
</comment>
<proteinExistence type="inferred from homology"/>
<comment type="similarity">
    <text evidence="5">Belongs to the cytochrome P450 family.</text>
</comment>
<dbReference type="SUPFAM" id="SSF48264">
    <property type="entry name" value="Cytochrome P450"/>
    <property type="match status" value="1"/>
</dbReference>
<evidence type="ECO:0000256" key="2">
    <source>
        <dbReference type="ARBA" id="ARBA00022723"/>
    </source>
</evidence>
<name>A0A6A5Y3V6_9PLEO</name>
<dbReference type="InterPro" id="IPR017972">
    <property type="entry name" value="Cyt_P450_CS"/>
</dbReference>
<feature type="transmembrane region" description="Helical" evidence="6">
    <location>
        <begin position="12"/>
        <end position="32"/>
    </location>
</feature>